<dbReference type="EMBL" id="HBUE01339841">
    <property type="protein sequence ID" value="CAG6597823.1"/>
    <property type="molecule type" value="Transcribed_RNA"/>
</dbReference>
<proteinExistence type="predicted"/>
<dbReference type="Pfam" id="PF00179">
    <property type="entry name" value="UQ_con"/>
    <property type="match status" value="1"/>
</dbReference>
<feature type="domain" description="UBC core" evidence="1">
    <location>
        <begin position="14"/>
        <end position="168"/>
    </location>
</feature>
<dbReference type="SMART" id="SM00212">
    <property type="entry name" value="UBCc"/>
    <property type="match status" value="1"/>
</dbReference>
<evidence type="ECO:0000259" key="1">
    <source>
        <dbReference type="PROSITE" id="PS50127"/>
    </source>
</evidence>
<dbReference type="PROSITE" id="PS50127">
    <property type="entry name" value="UBC_2"/>
    <property type="match status" value="1"/>
</dbReference>
<dbReference type="EMBL" id="HBUE01339850">
    <property type="protein sequence ID" value="CAG6597830.1"/>
    <property type="molecule type" value="Transcribed_RNA"/>
</dbReference>
<evidence type="ECO:0000313" key="2">
    <source>
        <dbReference type="EMBL" id="CAG6545668.1"/>
    </source>
</evidence>
<dbReference type="Gene3D" id="3.10.110.10">
    <property type="entry name" value="Ubiquitin Conjugating Enzyme"/>
    <property type="match status" value="1"/>
</dbReference>
<dbReference type="PANTHER" id="PTHR24067">
    <property type="entry name" value="UBIQUITIN-CONJUGATING ENZYME E2"/>
    <property type="match status" value="1"/>
</dbReference>
<protein>
    <submittedName>
        <fullName evidence="2">Protein crossbronx homolog</fullName>
    </submittedName>
</protein>
<dbReference type="EMBL" id="HBUE01232995">
    <property type="protein sequence ID" value="CAG6545668.1"/>
    <property type="molecule type" value="Transcribed_RNA"/>
</dbReference>
<dbReference type="InterPro" id="IPR000608">
    <property type="entry name" value="UBC"/>
</dbReference>
<dbReference type="InterPro" id="IPR016135">
    <property type="entry name" value="UBQ-conjugating_enzyme/RWD"/>
</dbReference>
<reference evidence="2" key="1">
    <citation type="submission" date="2021-05" db="EMBL/GenBank/DDBJ databases">
        <authorList>
            <person name="Alioto T."/>
            <person name="Alioto T."/>
            <person name="Gomez Garrido J."/>
        </authorList>
    </citation>
    <scope>NUCLEOTIDE SEQUENCE</scope>
</reference>
<dbReference type="InterPro" id="IPR050113">
    <property type="entry name" value="Ub_conjugating_enzyme"/>
</dbReference>
<name>A0A8D8I2H8_CULPI</name>
<dbReference type="EMBL" id="HBUE01339851">
    <property type="protein sequence ID" value="CAG6597831.1"/>
    <property type="molecule type" value="Transcribed_RNA"/>
</dbReference>
<dbReference type="EMBL" id="HBUE01232985">
    <property type="protein sequence ID" value="CAG6545660.1"/>
    <property type="molecule type" value="Transcribed_RNA"/>
</dbReference>
<organism evidence="2">
    <name type="scientific">Culex pipiens</name>
    <name type="common">House mosquito</name>
    <dbReference type="NCBI Taxonomy" id="7175"/>
    <lineage>
        <taxon>Eukaryota</taxon>
        <taxon>Metazoa</taxon>
        <taxon>Ecdysozoa</taxon>
        <taxon>Arthropoda</taxon>
        <taxon>Hexapoda</taxon>
        <taxon>Insecta</taxon>
        <taxon>Pterygota</taxon>
        <taxon>Neoptera</taxon>
        <taxon>Endopterygota</taxon>
        <taxon>Diptera</taxon>
        <taxon>Nematocera</taxon>
        <taxon>Culicoidea</taxon>
        <taxon>Culicidae</taxon>
        <taxon>Culicinae</taxon>
        <taxon>Culicini</taxon>
        <taxon>Culex</taxon>
        <taxon>Culex</taxon>
    </lineage>
</organism>
<dbReference type="EMBL" id="HBUE01232994">
    <property type="protein sequence ID" value="CAG6545667.1"/>
    <property type="molecule type" value="Transcribed_RNA"/>
</dbReference>
<dbReference type="SUPFAM" id="SSF54495">
    <property type="entry name" value="UBC-like"/>
    <property type="match status" value="1"/>
</dbReference>
<sequence>MTLDSYDKLLGTVLQEYKILTEYKRLQSEDLGGIYVIPSHENSFVWFGVLFVRSGPYKNGVFRFTLTLSDKFPNDSAVPTVVFQSETFHPLVCPYNGTLELSEAFAKWKTGENHLWQVLKFIQYVFVHFEEYMAVAELTANNVAHELFQQSRADFLQRVEECVRLSQAKVYDPAPVQDRNYIVFEQFDGAVHGPVLESMKQGRANEVSTTPPSSGLSWVKEGVFQPLSKQGFSMQAKCE</sequence>
<dbReference type="CDD" id="cd23814">
    <property type="entry name" value="UEV_AKTIP"/>
    <property type="match status" value="1"/>
</dbReference>
<dbReference type="AlphaFoldDB" id="A0A8D8I2H8"/>
<accession>A0A8D8I2H8</accession>